<evidence type="ECO:0000256" key="1">
    <source>
        <dbReference type="ARBA" id="ARBA00002523"/>
    </source>
</evidence>
<dbReference type="SMR" id="Q58NS9"/>
<feature type="domain" description="Trypanosome variant surface glycoprotein C-terminal" evidence="10">
    <location>
        <begin position="418"/>
        <end position="517"/>
    </location>
</feature>
<dbReference type="AlphaFoldDB" id="Q58NS9"/>
<name>Q58NS9_9TRYP</name>
<evidence type="ECO:0000256" key="3">
    <source>
        <dbReference type="ARBA" id="ARBA00022475"/>
    </source>
</evidence>
<comment type="function">
    <text evidence="1">VSG forms a coat on the surface of the parasite. The trypanosome evades the immune response of the host by expressing a series of antigenically distinct VSGs from an estimated 1000 VSG genes.</text>
</comment>
<dbReference type="GO" id="GO:0005886">
    <property type="term" value="C:plasma membrane"/>
    <property type="evidence" value="ECO:0007669"/>
    <property type="project" value="UniProtKB-SubCell"/>
</dbReference>
<evidence type="ECO:0000256" key="7">
    <source>
        <dbReference type="ARBA" id="ARBA00023180"/>
    </source>
</evidence>
<feature type="signal peptide" evidence="9">
    <location>
        <begin position="1"/>
        <end position="21"/>
    </location>
</feature>
<dbReference type="Gene3D" id="3.30.1680.40">
    <property type="match status" value="1"/>
</dbReference>
<keyword evidence="5 9" id="KW-0732">Signal</keyword>
<dbReference type="VEuPathDB" id="TriTrypDB:Tb11.v5.1023"/>
<evidence type="ECO:0000259" key="11">
    <source>
        <dbReference type="Pfam" id="PF13206"/>
    </source>
</evidence>
<feature type="chain" id="PRO_5004252422" evidence="9">
    <location>
        <begin position="22"/>
        <end position="518"/>
    </location>
</feature>
<evidence type="ECO:0000256" key="9">
    <source>
        <dbReference type="SAM" id="SignalP"/>
    </source>
</evidence>
<dbReference type="GO" id="GO:0098552">
    <property type="term" value="C:side of membrane"/>
    <property type="evidence" value="ECO:0007669"/>
    <property type="project" value="UniProtKB-KW"/>
</dbReference>
<keyword evidence="8" id="KW-0449">Lipoprotein</keyword>
<gene>
    <name evidence="12" type="primary">MITat 1.11</name>
</gene>
<organism evidence="12">
    <name type="scientific">Trypanosoma brucei</name>
    <dbReference type="NCBI Taxonomy" id="5691"/>
    <lineage>
        <taxon>Eukaryota</taxon>
        <taxon>Discoba</taxon>
        <taxon>Euglenozoa</taxon>
        <taxon>Kinetoplastea</taxon>
        <taxon>Metakinetoplastina</taxon>
        <taxon>Trypanosomatida</taxon>
        <taxon>Trypanosomatidae</taxon>
        <taxon>Trypanosoma</taxon>
    </lineage>
</organism>
<evidence type="ECO:0000256" key="8">
    <source>
        <dbReference type="ARBA" id="ARBA00023288"/>
    </source>
</evidence>
<evidence type="ECO:0000259" key="10">
    <source>
        <dbReference type="Pfam" id="PF10659"/>
    </source>
</evidence>
<evidence type="ECO:0000256" key="4">
    <source>
        <dbReference type="ARBA" id="ARBA00022622"/>
    </source>
</evidence>
<evidence type="ECO:0000313" key="12">
    <source>
        <dbReference type="EMBL" id="AAX36021.1"/>
    </source>
</evidence>
<comment type="subcellular location">
    <subcellularLocation>
        <location evidence="2">Cell membrane</location>
        <topology evidence="2">Lipid-anchor</topology>
        <topology evidence="2">GPI-anchor</topology>
    </subcellularLocation>
</comment>
<dbReference type="InterPro" id="IPR019609">
    <property type="entry name" value="Variant_surf_glycoprt_trypan_C"/>
</dbReference>
<keyword evidence="6" id="KW-0472">Membrane</keyword>
<evidence type="ECO:0000256" key="2">
    <source>
        <dbReference type="ARBA" id="ARBA00004609"/>
    </source>
</evidence>
<keyword evidence="7" id="KW-0325">Glycoprotein</keyword>
<reference evidence="12" key="1">
    <citation type="submission" date="2005-02" db="EMBL/GenBank/DDBJ databases">
        <title>Expressed variant surface glycoproteins.</title>
        <authorList>
            <person name="Cross G.A."/>
            <person name="Figueiredo L.M."/>
        </authorList>
    </citation>
    <scope>NUCLEOTIDE SEQUENCE</scope>
    <source>
        <strain evidence="12">Lister 427</strain>
    </source>
</reference>
<keyword evidence="3" id="KW-1003">Cell membrane</keyword>
<dbReference type="VEuPathDB" id="TriTrypDB:Tb427_000788700"/>
<protein>
    <submittedName>
        <fullName evidence="12">Variant surface glycoprotein MITat 1.11</fullName>
    </submittedName>
</protein>
<accession>Q58NS9</accession>
<dbReference type="InterPro" id="IPR025932">
    <property type="entry name" value="Trypano_VSG_B_N_dom"/>
</dbReference>
<dbReference type="VEuPathDB" id="TriTrypDB:Tb1125.Tb11.v5.1023"/>
<feature type="domain" description="Trypanosome variant surface glycoprotein B-type N-terminal" evidence="11">
    <location>
        <begin position="13"/>
        <end position="375"/>
    </location>
</feature>
<proteinExistence type="evidence at transcript level"/>
<dbReference type="EMBL" id="AY935571">
    <property type="protein sequence ID" value="AAX36021.1"/>
    <property type="molecule type" value="mRNA"/>
</dbReference>
<dbReference type="Pfam" id="PF13206">
    <property type="entry name" value="VSG_B"/>
    <property type="match status" value="1"/>
</dbReference>
<sequence length="518" mass="55927">MTSSVLAALLSVSIMLVQLRAEANIGTGDNVLHRAALCGIIELAGKRAKLETALPNFQNELNSILELNMTAAEPTWLDQFRDKDDRSKPRDLTKQPLPKDTNWADHWTAWAKAALPLLNDETHQAKLKEYKLAGLQPEKLERARNTIRRLTAEAVAKAQDPTVAESTADLTTEEDLQKQINQAVYSKDTEPDDDFNGYTAFEGKASTNRQTICGSAVAGSKATNAMDALFCVCADDRTNGADAGKACVAGTAPGTGWNPGVTATPTGTMLQKVRKLCNTHGKTTLSAAAIEGRLTAVGNLLTRGSATSILGSFLATDCSGDQGSGMCVAYTEVTDAKGTPTKDIPWMQKLDSVRIKLQKHERAVEKLGKPQHDLKTILTLAKDPAYLQLASVGTRHLETTKQRVSNEQGKTQQTQQTCEQYNNKKNDCVKTGVCKWEEKNETDGTCKLKDGEGETNAGAGEAAAGATNSDAKKCSEKKKQEECKDGCKWENNACKDSSFLVSKQFALMVSSAFAALLF</sequence>
<evidence type="ECO:0000256" key="5">
    <source>
        <dbReference type="ARBA" id="ARBA00022729"/>
    </source>
</evidence>
<dbReference type="Pfam" id="PF10659">
    <property type="entry name" value="Trypan_glycop_C"/>
    <property type="match status" value="1"/>
</dbReference>
<keyword evidence="4" id="KW-0336">GPI-anchor</keyword>
<evidence type="ECO:0000256" key="6">
    <source>
        <dbReference type="ARBA" id="ARBA00023136"/>
    </source>
</evidence>